<feature type="transmembrane region" description="Helical" evidence="6">
    <location>
        <begin position="62"/>
        <end position="86"/>
    </location>
</feature>
<feature type="transmembrane region" description="Helical" evidence="6">
    <location>
        <begin position="259"/>
        <end position="276"/>
    </location>
</feature>
<dbReference type="GO" id="GO:0005576">
    <property type="term" value="C:extracellular region"/>
    <property type="evidence" value="ECO:0007669"/>
    <property type="project" value="TreeGrafter"/>
</dbReference>
<evidence type="ECO:0000256" key="3">
    <source>
        <dbReference type="ARBA" id="ARBA00022989"/>
    </source>
</evidence>
<evidence type="ECO:0000256" key="6">
    <source>
        <dbReference type="SAM" id="Phobius"/>
    </source>
</evidence>
<evidence type="ECO:0000256" key="1">
    <source>
        <dbReference type="ARBA" id="ARBA00022475"/>
    </source>
</evidence>
<reference evidence="7" key="1">
    <citation type="submission" date="2020-05" db="EMBL/GenBank/DDBJ databases">
        <authorList>
            <person name="Chiriac C."/>
            <person name="Salcher M."/>
            <person name="Ghai R."/>
            <person name="Kavagutti S V."/>
        </authorList>
    </citation>
    <scope>NUCLEOTIDE SEQUENCE</scope>
</reference>
<dbReference type="GO" id="GO:0016020">
    <property type="term" value="C:membrane"/>
    <property type="evidence" value="ECO:0007669"/>
    <property type="project" value="InterPro"/>
</dbReference>
<dbReference type="AlphaFoldDB" id="A0A6J6HJG9"/>
<evidence type="ECO:0000313" key="7">
    <source>
        <dbReference type="EMBL" id="CAB4613290.1"/>
    </source>
</evidence>
<feature type="region of interest" description="Disordered" evidence="5">
    <location>
        <begin position="986"/>
        <end position="1016"/>
    </location>
</feature>
<dbReference type="HAMAP" id="MF_01600">
    <property type="entry name" value="UPF0182"/>
    <property type="match status" value="1"/>
</dbReference>
<dbReference type="InterPro" id="IPR005372">
    <property type="entry name" value="UPF0182"/>
</dbReference>
<feature type="transmembrane region" description="Helical" evidence="6">
    <location>
        <begin position="283"/>
        <end position="304"/>
    </location>
</feature>
<keyword evidence="1" id="KW-1003">Cell membrane</keyword>
<organism evidence="7">
    <name type="scientific">freshwater metagenome</name>
    <dbReference type="NCBI Taxonomy" id="449393"/>
    <lineage>
        <taxon>unclassified sequences</taxon>
        <taxon>metagenomes</taxon>
        <taxon>ecological metagenomes</taxon>
    </lineage>
</organism>
<dbReference type="Pfam" id="PF03699">
    <property type="entry name" value="UPF0182"/>
    <property type="match status" value="1"/>
</dbReference>
<feature type="transmembrane region" description="Helical" evidence="6">
    <location>
        <begin position="173"/>
        <end position="194"/>
    </location>
</feature>
<sequence>MRVPTDMPKSRRVVSRGRVVVIAIVAIAFIFIISLRGVAGFWTDYLWFDSLGLSSVFTGVLGAKIALGAIFTGAFFLLAFASLTVADRLAPKNREFGPDEELLSRYHAVVERRATLVRVIVSLVLGFIAGAGMSSEWNQWVLFRNGGSFGVNDQTFNTDVGFYVFKLPFYSTVVNWLFASGVIILLATIVAHYLNGGIRLQATSKRVTPQVKAHVSVILGLLALVKAADYWLQRYALTYSTRGTVDGATYTDVKAQLPAIYLLLFIALLSFCLFIYNIRRRGWTLPVVAVGLWALVSVVAGVAYPSFIQRFQVEPEESTKETPYIEHNIAATRAALGLDAVDTVPFLYTQDKAIATKNVDDNPGTIRNIRLLDPAIVNPTFQRLQSQYAFYRFNELDVDRYPIRTPNGEIANTQVVIGTRDLNVSGIPQQSWEGAHLAYTHGYGVALAPANATTTQGRPDFLVRDVPLVIDKAKIDVNLETPQTYYGENLSGYAITNAGREEVDYVQVDGQTKFTKYSGSGGVKIDSFLRKAALGLRFSDWNLVVSNYLTSDSRIVFQRDVRQRVETVAPFLHFDADPYPVISGGRVVYIFDAYTTTDRYPNAQRADASGLPGGSGLQGERFNYIRNSVKGVVDTYDGTVKLYIVNPDDPIIAAYAKAFPALFSNVDEMSTDLKDHWRYPEDMFRVQTNMFGRYHIGEPAAFYEKTSSWSVAQDPGSSVNTASTITTTILPNGQTSLRVSEARIEPKYMLLRFPGQKLESFVLLRPFVPYSEDDSKKTLTSFMVADSEQATYGKLTVYEMPSGTNIDGPSIVNSNILASPQVAQQLTLLNQQGSRAHLGSLMLVPVNNSIVYVRPLYVSSDNNTQIPELKKVIAVFGGEVVMRDTLRDALRVLFPGANPQTFESGTIIQDNTVAPDGSGGDPSGSTTTTTVPSTGNETKDQLIDSAAKALVDADVALRNGDLATYQSKIREAQALLAQAQAMSDGATGAATPTSAPSATTTSLLQRSATPASFLLR</sequence>
<feature type="region of interest" description="Disordered" evidence="5">
    <location>
        <begin position="904"/>
        <end position="937"/>
    </location>
</feature>
<dbReference type="PANTHER" id="PTHR39344:SF1">
    <property type="entry name" value="UPF0182 PROTEIN SLL1060"/>
    <property type="match status" value="1"/>
</dbReference>
<keyword evidence="2 6" id="KW-0812">Transmembrane</keyword>
<feature type="compositionally biased region" description="Low complexity" evidence="5">
    <location>
        <begin position="986"/>
        <end position="1002"/>
    </location>
</feature>
<accession>A0A6J6HJG9</accession>
<feature type="compositionally biased region" description="Low complexity" evidence="5">
    <location>
        <begin position="923"/>
        <end position="935"/>
    </location>
</feature>
<feature type="transmembrane region" description="Helical" evidence="6">
    <location>
        <begin position="215"/>
        <end position="232"/>
    </location>
</feature>
<dbReference type="EMBL" id="CAEZUP010000051">
    <property type="protein sequence ID" value="CAB4613290.1"/>
    <property type="molecule type" value="Genomic_DNA"/>
</dbReference>
<protein>
    <submittedName>
        <fullName evidence="7">Unannotated protein</fullName>
    </submittedName>
</protein>
<feature type="transmembrane region" description="Helical" evidence="6">
    <location>
        <begin position="20"/>
        <end position="42"/>
    </location>
</feature>
<gene>
    <name evidence="7" type="ORF">UFOPK1835_01232</name>
</gene>
<keyword evidence="3 6" id="KW-1133">Transmembrane helix</keyword>
<feature type="transmembrane region" description="Helical" evidence="6">
    <location>
        <begin position="115"/>
        <end position="133"/>
    </location>
</feature>
<dbReference type="PANTHER" id="PTHR39344">
    <property type="entry name" value="UPF0182 PROTEIN SLL1060"/>
    <property type="match status" value="1"/>
</dbReference>
<keyword evidence="4 6" id="KW-0472">Membrane</keyword>
<evidence type="ECO:0000256" key="5">
    <source>
        <dbReference type="SAM" id="MobiDB-lite"/>
    </source>
</evidence>
<evidence type="ECO:0000256" key="4">
    <source>
        <dbReference type="ARBA" id="ARBA00023136"/>
    </source>
</evidence>
<name>A0A6J6HJG9_9ZZZZ</name>
<proteinExistence type="inferred from homology"/>
<evidence type="ECO:0000256" key="2">
    <source>
        <dbReference type="ARBA" id="ARBA00022692"/>
    </source>
</evidence>